<organism evidence="1 2">
    <name type="scientific">Eumeta variegata</name>
    <name type="common">Bagworm moth</name>
    <name type="synonym">Eumeta japonica</name>
    <dbReference type="NCBI Taxonomy" id="151549"/>
    <lineage>
        <taxon>Eukaryota</taxon>
        <taxon>Metazoa</taxon>
        <taxon>Ecdysozoa</taxon>
        <taxon>Arthropoda</taxon>
        <taxon>Hexapoda</taxon>
        <taxon>Insecta</taxon>
        <taxon>Pterygota</taxon>
        <taxon>Neoptera</taxon>
        <taxon>Endopterygota</taxon>
        <taxon>Lepidoptera</taxon>
        <taxon>Glossata</taxon>
        <taxon>Ditrysia</taxon>
        <taxon>Tineoidea</taxon>
        <taxon>Psychidae</taxon>
        <taxon>Oiketicinae</taxon>
        <taxon>Eumeta</taxon>
    </lineage>
</organism>
<evidence type="ECO:0000313" key="1">
    <source>
        <dbReference type="EMBL" id="GBP89803.1"/>
    </source>
</evidence>
<name>A0A4C1ZST5_EUMVA</name>
<protein>
    <submittedName>
        <fullName evidence="1">Uncharacterized protein</fullName>
    </submittedName>
</protein>
<comment type="caution">
    <text evidence="1">The sequence shown here is derived from an EMBL/GenBank/DDBJ whole genome shotgun (WGS) entry which is preliminary data.</text>
</comment>
<dbReference type="AlphaFoldDB" id="A0A4C1ZST5"/>
<accession>A0A4C1ZST5</accession>
<dbReference type="Proteomes" id="UP000299102">
    <property type="component" value="Unassembled WGS sequence"/>
</dbReference>
<gene>
    <name evidence="1" type="ORF">EVAR_64781_1</name>
</gene>
<reference evidence="1 2" key="1">
    <citation type="journal article" date="2019" name="Commun. Biol.">
        <title>The bagworm genome reveals a unique fibroin gene that provides high tensile strength.</title>
        <authorList>
            <person name="Kono N."/>
            <person name="Nakamura H."/>
            <person name="Ohtoshi R."/>
            <person name="Tomita M."/>
            <person name="Numata K."/>
            <person name="Arakawa K."/>
        </authorList>
    </citation>
    <scope>NUCLEOTIDE SEQUENCE [LARGE SCALE GENOMIC DNA]</scope>
</reference>
<keyword evidence="2" id="KW-1185">Reference proteome</keyword>
<sequence>MSRERLQLHALSDGVLYVIMSPVSCNEELFRMKNGNGVWSEIALKGFREPGRFHSRPRDDLYGDADKFDNDKFFGRSMIAGRVFARGLEDNSQQLNLRDRRKILFYVEQYPLQRKERCSQAMARTSAAAAAASRFLLQRCSAGGALLSRDSADLKM</sequence>
<dbReference type="EMBL" id="BGZK01002031">
    <property type="protein sequence ID" value="GBP89803.1"/>
    <property type="molecule type" value="Genomic_DNA"/>
</dbReference>
<proteinExistence type="predicted"/>
<evidence type="ECO:0000313" key="2">
    <source>
        <dbReference type="Proteomes" id="UP000299102"/>
    </source>
</evidence>